<evidence type="ECO:0000256" key="2">
    <source>
        <dbReference type="SAM" id="MobiDB-lite"/>
    </source>
</evidence>
<gene>
    <name evidence="5" type="ORF">RUM43_009194</name>
    <name evidence="4" type="ORF">RUM44_003693</name>
</gene>
<comment type="caution">
    <text evidence="5">The sequence shown here is derived from an EMBL/GenBank/DDBJ whole genome shotgun (WGS) entry which is preliminary data.</text>
</comment>
<organism evidence="5 7">
    <name type="scientific">Polyplax serrata</name>
    <name type="common">Common mouse louse</name>
    <dbReference type="NCBI Taxonomy" id="468196"/>
    <lineage>
        <taxon>Eukaryota</taxon>
        <taxon>Metazoa</taxon>
        <taxon>Ecdysozoa</taxon>
        <taxon>Arthropoda</taxon>
        <taxon>Hexapoda</taxon>
        <taxon>Insecta</taxon>
        <taxon>Pterygota</taxon>
        <taxon>Neoptera</taxon>
        <taxon>Paraneoptera</taxon>
        <taxon>Psocodea</taxon>
        <taxon>Troctomorpha</taxon>
        <taxon>Phthiraptera</taxon>
        <taxon>Anoplura</taxon>
        <taxon>Polyplacidae</taxon>
        <taxon>Polyplax</taxon>
    </lineage>
</organism>
<dbReference type="AlphaFoldDB" id="A0AAN8S8F6"/>
<proteinExistence type="inferred from homology"/>
<dbReference type="EMBL" id="JAWJWF010000049">
    <property type="protein sequence ID" value="KAK6619311.1"/>
    <property type="molecule type" value="Genomic_DNA"/>
</dbReference>
<name>A0AAN8S8F6_POLSC</name>
<feature type="transmembrane region" description="Helical" evidence="3">
    <location>
        <begin position="105"/>
        <end position="132"/>
    </location>
</feature>
<reference evidence="5 7" key="1">
    <citation type="submission" date="2023-10" db="EMBL/GenBank/DDBJ databases">
        <title>Genomes of two closely related lineages of the louse Polyplax serrata with different host specificities.</title>
        <authorList>
            <person name="Martinu J."/>
            <person name="Tarabai H."/>
            <person name="Stefka J."/>
            <person name="Hypsa V."/>
        </authorList>
    </citation>
    <scope>NUCLEOTIDE SEQUENCE [LARGE SCALE GENOMIC DNA]</scope>
    <source>
        <strain evidence="4">98ZLc_SE</strain>
        <strain evidence="5">HR10_N</strain>
    </source>
</reference>
<sequence>MAIWLNLIPQLHQPGDEDVSMRHHHFHERADKYYQGVVQPESFTRPSPRYLPANPQTQLTTLEDCPPGATEMTPKSEEEWDTETTADDDEVGILQRLADSGYHSYAAALGVTVGVGCLLLLLNLLIFAGIYYQRGKNKKRRARDRQYNSDALSESGCEMSQCPSESTGAHVIKLQEPPPCYNAATRINLVPNSLPPTKQKEPPVPPTRTSSNVKKRVQIQEISV</sequence>
<feature type="region of interest" description="Disordered" evidence="2">
    <location>
        <begin position="191"/>
        <end position="224"/>
    </location>
</feature>
<evidence type="ECO:0000313" key="7">
    <source>
        <dbReference type="Proteomes" id="UP001372834"/>
    </source>
</evidence>
<keyword evidence="3" id="KW-1133">Transmembrane helix</keyword>
<evidence type="ECO:0000313" key="5">
    <source>
        <dbReference type="EMBL" id="KAK6623342.1"/>
    </source>
</evidence>
<evidence type="ECO:0000256" key="3">
    <source>
        <dbReference type="SAM" id="Phobius"/>
    </source>
</evidence>
<dbReference type="Proteomes" id="UP001372834">
    <property type="component" value="Unassembled WGS sequence"/>
</dbReference>
<dbReference type="Proteomes" id="UP001359485">
    <property type="component" value="Unassembled WGS sequence"/>
</dbReference>
<comment type="similarity">
    <text evidence="1">Belongs to the type-B carboxylesterase/lipase family.</text>
</comment>
<keyword evidence="3" id="KW-0472">Membrane</keyword>
<protein>
    <submittedName>
        <fullName evidence="5">Uncharacterized protein</fullName>
    </submittedName>
</protein>
<feature type="region of interest" description="Disordered" evidence="2">
    <location>
        <begin position="43"/>
        <end position="85"/>
    </location>
</feature>
<dbReference type="PANTHER" id="PTHR43903">
    <property type="entry name" value="NEUROLIGIN"/>
    <property type="match status" value="1"/>
</dbReference>
<keyword evidence="3" id="KW-0812">Transmembrane</keyword>
<keyword evidence="6" id="KW-1185">Reference proteome</keyword>
<evidence type="ECO:0000313" key="6">
    <source>
        <dbReference type="Proteomes" id="UP001359485"/>
    </source>
</evidence>
<dbReference type="InterPro" id="IPR051093">
    <property type="entry name" value="Neuroligin/BSAL"/>
</dbReference>
<evidence type="ECO:0000313" key="4">
    <source>
        <dbReference type="EMBL" id="KAK6619311.1"/>
    </source>
</evidence>
<dbReference type="EMBL" id="JAWJWE010000038">
    <property type="protein sequence ID" value="KAK6623342.1"/>
    <property type="molecule type" value="Genomic_DNA"/>
</dbReference>
<evidence type="ECO:0000256" key="1">
    <source>
        <dbReference type="ARBA" id="ARBA00005964"/>
    </source>
</evidence>
<accession>A0AAN8S8F6</accession>